<evidence type="ECO:0000259" key="3">
    <source>
        <dbReference type="PROSITE" id="PS51186"/>
    </source>
</evidence>
<dbReference type="Pfam" id="PF00583">
    <property type="entry name" value="Acetyltransf_1"/>
    <property type="match status" value="1"/>
</dbReference>
<dbReference type="GO" id="GO:0008080">
    <property type="term" value="F:N-acetyltransferase activity"/>
    <property type="evidence" value="ECO:0007669"/>
    <property type="project" value="UniProtKB-ARBA"/>
</dbReference>
<dbReference type="RefSeq" id="WP_189986932.1">
    <property type="nucleotide sequence ID" value="NZ_BMZS01000001.1"/>
</dbReference>
<feature type="domain" description="N-acetyltransferase" evidence="3">
    <location>
        <begin position="4"/>
        <end position="151"/>
    </location>
</feature>
<proteinExistence type="predicted"/>
<dbReference type="InterPro" id="IPR000182">
    <property type="entry name" value="GNAT_dom"/>
</dbReference>
<reference evidence="4" key="1">
    <citation type="journal article" date="2014" name="Int. J. Syst. Evol. Microbiol.">
        <title>Complete genome sequence of Corynebacterium casei LMG S-19264T (=DSM 44701T), isolated from a smear-ripened cheese.</title>
        <authorList>
            <consortium name="US DOE Joint Genome Institute (JGI-PGF)"/>
            <person name="Walter F."/>
            <person name="Albersmeier A."/>
            <person name="Kalinowski J."/>
            <person name="Ruckert C."/>
        </authorList>
    </citation>
    <scope>NUCLEOTIDE SEQUENCE</scope>
    <source>
        <strain evidence="4">KCTC 42651</strain>
    </source>
</reference>
<evidence type="ECO:0000313" key="4">
    <source>
        <dbReference type="EMBL" id="GHD39211.1"/>
    </source>
</evidence>
<name>A0A918XN66_9PROT</name>
<dbReference type="Gene3D" id="3.40.630.30">
    <property type="match status" value="1"/>
</dbReference>
<dbReference type="Proteomes" id="UP000630353">
    <property type="component" value="Unassembled WGS sequence"/>
</dbReference>
<keyword evidence="5" id="KW-1185">Reference proteome</keyword>
<comment type="caution">
    <text evidence="4">The sequence shown here is derived from an EMBL/GenBank/DDBJ whole genome shotgun (WGS) entry which is preliminary data.</text>
</comment>
<dbReference type="PANTHER" id="PTHR10545">
    <property type="entry name" value="DIAMINE N-ACETYLTRANSFERASE"/>
    <property type="match status" value="1"/>
</dbReference>
<dbReference type="CDD" id="cd04301">
    <property type="entry name" value="NAT_SF"/>
    <property type="match status" value="1"/>
</dbReference>
<keyword evidence="2" id="KW-0012">Acyltransferase</keyword>
<sequence length="151" mass="16565">MSDVRVRRAERGDAPALLAMLVALSRMHGREPTIGLEAFERDGWDEPARFQAWIAEAADGAPVGFVQGFPKYASWTGGDWFFVANLWVEPDCRTGGVGTALMAAVEAHARATGRTRIELTVARDNPAVGFYRRLGLTDRGDYRMALDLAPL</sequence>
<keyword evidence="1" id="KW-0808">Transferase</keyword>
<evidence type="ECO:0000256" key="1">
    <source>
        <dbReference type="ARBA" id="ARBA00022679"/>
    </source>
</evidence>
<organism evidence="4 5">
    <name type="scientific">Thalassobaculum fulvum</name>
    <dbReference type="NCBI Taxonomy" id="1633335"/>
    <lineage>
        <taxon>Bacteria</taxon>
        <taxon>Pseudomonadati</taxon>
        <taxon>Pseudomonadota</taxon>
        <taxon>Alphaproteobacteria</taxon>
        <taxon>Rhodospirillales</taxon>
        <taxon>Thalassobaculaceae</taxon>
        <taxon>Thalassobaculum</taxon>
    </lineage>
</organism>
<dbReference type="PROSITE" id="PS51186">
    <property type="entry name" value="GNAT"/>
    <property type="match status" value="1"/>
</dbReference>
<dbReference type="PANTHER" id="PTHR10545:SF29">
    <property type="entry name" value="GH14572P-RELATED"/>
    <property type="match status" value="1"/>
</dbReference>
<evidence type="ECO:0000313" key="5">
    <source>
        <dbReference type="Proteomes" id="UP000630353"/>
    </source>
</evidence>
<gene>
    <name evidence="4" type="ORF">GCM10017083_00810</name>
</gene>
<dbReference type="InterPro" id="IPR051016">
    <property type="entry name" value="Diverse_Substrate_AcTransf"/>
</dbReference>
<accession>A0A918XN66</accession>
<dbReference type="InterPro" id="IPR016181">
    <property type="entry name" value="Acyl_CoA_acyltransferase"/>
</dbReference>
<dbReference type="AlphaFoldDB" id="A0A918XN66"/>
<reference evidence="4" key="2">
    <citation type="submission" date="2020-09" db="EMBL/GenBank/DDBJ databases">
        <authorList>
            <person name="Sun Q."/>
            <person name="Kim S."/>
        </authorList>
    </citation>
    <scope>NUCLEOTIDE SEQUENCE</scope>
    <source>
        <strain evidence="4">KCTC 42651</strain>
    </source>
</reference>
<dbReference type="SUPFAM" id="SSF55729">
    <property type="entry name" value="Acyl-CoA N-acyltransferases (Nat)"/>
    <property type="match status" value="1"/>
</dbReference>
<dbReference type="EMBL" id="BMZS01000001">
    <property type="protein sequence ID" value="GHD39211.1"/>
    <property type="molecule type" value="Genomic_DNA"/>
</dbReference>
<evidence type="ECO:0000256" key="2">
    <source>
        <dbReference type="ARBA" id="ARBA00023315"/>
    </source>
</evidence>
<protein>
    <recommendedName>
        <fullName evidence="3">N-acetyltransferase domain-containing protein</fullName>
    </recommendedName>
</protein>